<evidence type="ECO:0000259" key="3">
    <source>
        <dbReference type="PROSITE" id="PS51371"/>
    </source>
</evidence>
<reference evidence="4 5" key="1">
    <citation type="submission" date="2012-01" db="EMBL/GenBank/DDBJ databases">
        <title>Improved High-Quality Draft sequence of Metallosphaera yellowstonensis MK1.</title>
        <authorList>
            <consortium name="US DOE Joint Genome Institute"/>
            <person name="Lucas S."/>
            <person name="Han J."/>
            <person name="Cheng J.-F."/>
            <person name="Goodwin L."/>
            <person name="Pitluck S."/>
            <person name="Peters L."/>
            <person name="Teshima H."/>
            <person name="Detter J.C."/>
            <person name="Han C."/>
            <person name="Tapia R."/>
            <person name="Land M."/>
            <person name="Hauser L."/>
            <person name="Kyrpides N."/>
            <person name="Kozubal M."/>
            <person name="Macur R.E."/>
            <person name="Jay Z."/>
            <person name="Inskeep W."/>
            <person name="Woyke T."/>
        </authorList>
    </citation>
    <scope>NUCLEOTIDE SEQUENCE [LARGE SCALE GENOMIC DNA]</scope>
    <source>
        <strain evidence="4 5">MK1</strain>
    </source>
</reference>
<dbReference type="PROSITE" id="PS51371">
    <property type="entry name" value="CBS"/>
    <property type="match status" value="1"/>
</dbReference>
<evidence type="ECO:0000256" key="2">
    <source>
        <dbReference type="PROSITE-ProRule" id="PRU00703"/>
    </source>
</evidence>
<dbReference type="InterPro" id="IPR051257">
    <property type="entry name" value="Diverse_CBS-Domain"/>
</dbReference>
<evidence type="ECO:0000313" key="4">
    <source>
        <dbReference type="EMBL" id="EHP68676.1"/>
    </source>
</evidence>
<gene>
    <name evidence="4" type="ORF">MetMK1DRAFT_00031210</name>
</gene>
<dbReference type="InterPro" id="IPR046342">
    <property type="entry name" value="CBS_dom_sf"/>
</dbReference>
<feature type="domain" description="CBS" evidence="3">
    <location>
        <begin position="103"/>
        <end position="157"/>
    </location>
</feature>
<dbReference type="InterPro" id="IPR000644">
    <property type="entry name" value="CBS_dom"/>
</dbReference>
<dbReference type="eggNOG" id="arCOG00600">
    <property type="taxonomic scope" value="Archaea"/>
</dbReference>
<evidence type="ECO:0000256" key="1">
    <source>
        <dbReference type="ARBA" id="ARBA00023122"/>
    </source>
</evidence>
<keyword evidence="5" id="KW-1185">Reference proteome</keyword>
<dbReference type="HOGENOM" id="CLU_1243045_0_0_2"/>
<dbReference type="CDD" id="cd02205">
    <property type="entry name" value="CBS_pair_SF"/>
    <property type="match status" value="2"/>
</dbReference>
<dbReference type="SMART" id="SM00116">
    <property type="entry name" value="CBS"/>
    <property type="match status" value="2"/>
</dbReference>
<sequence>MDTIFFMRRNKIRRIVVTCDSKVAGLFTVDEAIKRILERSVETTLRDSELKRAVYVSDNDVKEVVRKIVENSVDAVLFRDKIITEKDVVSSYAWSYEDKIYPLSRKAVTVEGFTKALTAAEIMARHGIRHLPVVEEVPLGMLSSRDLVYRYSEKLTLSEDVKQIMVPFLVFGQKDHSLREAVEVMLSRGVGSLVFREESGLYIVTFKDLIKYIYRRYLNELL</sequence>
<dbReference type="STRING" id="671065.MetMK1DRAFT_00031210"/>
<protein>
    <submittedName>
        <fullName evidence="4">CBS domain-containing protein</fullName>
    </submittedName>
</protein>
<evidence type="ECO:0000313" key="5">
    <source>
        <dbReference type="Proteomes" id="UP000003980"/>
    </source>
</evidence>
<dbReference type="PANTHER" id="PTHR43080">
    <property type="entry name" value="CBS DOMAIN-CONTAINING PROTEIN CBSX3, MITOCHONDRIAL"/>
    <property type="match status" value="1"/>
</dbReference>
<dbReference type="Proteomes" id="UP000003980">
    <property type="component" value="Unassembled WGS sequence"/>
</dbReference>
<proteinExistence type="predicted"/>
<organism evidence="4 5">
    <name type="scientific">Metallosphaera yellowstonensis MK1</name>
    <dbReference type="NCBI Taxonomy" id="671065"/>
    <lineage>
        <taxon>Archaea</taxon>
        <taxon>Thermoproteota</taxon>
        <taxon>Thermoprotei</taxon>
        <taxon>Sulfolobales</taxon>
        <taxon>Sulfolobaceae</taxon>
        <taxon>Metallosphaera</taxon>
    </lineage>
</organism>
<dbReference type="Pfam" id="PF00571">
    <property type="entry name" value="CBS"/>
    <property type="match status" value="2"/>
</dbReference>
<dbReference type="AlphaFoldDB" id="H2C950"/>
<accession>H2C950</accession>
<dbReference type="EMBL" id="JH597770">
    <property type="protein sequence ID" value="EHP68676.1"/>
    <property type="molecule type" value="Genomic_DNA"/>
</dbReference>
<dbReference type="Gene3D" id="3.10.580.10">
    <property type="entry name" value="CBS-domain"/>
    <property type="match status" value="2"/>
</dbReference>
<dbReference type="SUPFAM" id="SSF54631">
    <property type="entry name" value="CBS-domain pair"/>
    <property type="match status" value="2"/>
</dbReference>
<keyword evidence="1 2" id="KW-0129">CBS domain</keyword>
<name>H2C950_9CREN</name>
<dbReference type="PANTHER" id="PTHR43080:SF2">
    <property type="entry name" value="CBS DOMAIN-CONTAINING PROTEIN"/>
    <property type="match status" value="1"/>
</dbReference>